<dbReference type="Proteomes" id="UP000236752">
    <property type="component" value="Unassembled WGS sequence"/>
</dbReference>
<reference evidence="1 2" key="1">
    <citation type="submission" date="2016-10" db="EMBL/GenBank/DDBJ databases">
        <authorList>
            <person name="de Groot N.N."/>
        </authorList>
    </citation>
    <scope>NUCLEOTIDE SEQUENCE [LARGE SCALE GENOMIC DNA]</scope>
    <source>
        <strain evidence="1 2">DSM 26915</strain>
    </source>
</reference>
<keyword evidence="2" id="KW-1185">Reference proteome</keyword>
<evidence type="ECO:0000313" key="1">
    <source>
        <dbReference type="EMBL" id="SEG44955.1"/>
    </source>
</evidence>
<dbReference type="InterPro" id="IPR014177">
    <property type="entry name" value="Formate_DH_TAT-contain"/>
</dbReference>
<evidence type="ECO:0000313" key="2">
    <source>
        <dbReference type="Proteomes" id="UP000236752"/>
    </source>
</evidence>
<dbReference type="RefSeq" id="WP_103911215.1">
    <property type="nucleotide sequence ID" value="NZ_FNUZ01000004.1"/>
</dbReference>
<dbReference type="Gene3D" id="1.20.5.510">
    <property type="entry name" value="Single helix bin"/>
    <property type="match status" value="1"/>
</dbReference>
<gene>
    <name evidence="1" type="ORF">SAMN04488045_2912</name>
</gene>
<dbReference type="InterPro" id="IPR019546">
    <property type="entry name" value="TAT_signal_bac_arc"/>
</dbReference>
<dbReference type="InterPro" id="IPR006311">
    <property type="entry name" value="TAT_signal"/>
</dbReference>
<name>A0A1H6AA71_9RHOB</name>
<proteinExistence type="predicted"/>
<dbReference type="EMBL" id="FNUZ01000004">
    <property type="protein sequence ID" value="SEG44955.1"/>
    <property type="molecule type" value="Genomic_DNA"/>
</dbReference>
<accession>A0A1H6AA71</accession>
<sequence>MSEQNKTDEGRRSFLKLATAAAPAAAAVVASGQAAEASVEDTAKSGLSDTAHTRAYYASARF</sequence>
<dbReference type="NCBIfam" id="TIGR01409">
    <property type="entry name" value="TAT_signal_seq"/>
    <property type="match status" value="1"/>
</dbReference>
<dbReference type="PROSITE" id="PS51318">
    <property type="entry name" value="TAT"/>
    <property type="match status" value="1"/>
</dbReference>
<protein>
    <submittedName>
        <fullName evidence="1">Formate dehydrogenase region TAT target</fullName>
    </submittedName>
</protein>
<organism evidence="1 2">
    <name type="scientific">Thalassococcus halodurans</name>
    <dbReference type="NCBI Taxonomy" id="373675"/>
    <lineage>
        <taxon>Bacteria</taxon>
        <taxon>Pseudomonadati</taxon>
        <taxon>Pseudomonadota</taxon>
        <taxon>Alphaproteobacteria</taxon>
        <taxon>Rhodobacterales</taxon>
        <taxon>Roseobacteraceae</taxon>
        <taxon>Thalassococcus</taxon>
    </lineage>
</organism>
<dbReference type="PIRSF" id="PIRSF036704">
    <property type="entry name" value="UCP036704"/>
    <property type="match status" value="1"/>
</dbReference>
<dbReference type="AlphaFoldDB" id="A0A1H6AA71"/>